<gene>
    <name evidence="1" type="ORF">DFH07DRAFT_775336</name>
</gene>
<keyword evidence="2" id="KW-1185">Reference proteome</keyword>
<sequence length="369" mass="40872">MSEGGARGGGEAAEVVVGGGRGRRMRPHWRKRVSSEAAECYGEGCRRTRQKVVMKAVVRGSEGRGEGHCLPRVLNRSPVPKVSSTAQSLMIGEGSREFLIAQTSPRFAGVVLLPLGPRGSSIVFCTVNLAFCGQSSIVPPPPPAIPPQTANVIRQLANIPPAKLITLLQFFQGLQAYPLQYDNSSRIREGLCPLFTRPETLHTLTEWWASSRTRRLSPRWTQGSVWQSWGIRWIYVRGRGWGACGDQHNDPDKLKLDTEFRLLAPRTSELKNSTEKTDKFCFNVHTCKQAQQTHTYRWLPARNPHDRGPKLRCHDGPARLRMQIPSSFNVVGWGLGRGNILSDSLNPGGGSELNATCLTYVATYNTDVF</sequence>
<dbReference type="AlphaFoldDB" id="A0AAD7N7Z0"/>
<dbReference type="EMBL" id="JARJLG010000084">
    <property type="protein sequence ID" value="KAJ7749840.1"/>
    <property type="molecule type" value="Genomic_DNA"/>
</dbReference>
<accession>A0AAD7N7Z0</accession>
<dbReference type="Proteomes" id="UP001215280">
    <property type="component" value="Unassembled WGS sequence"/>
</dbReference>
<proteinExistence type="predicted"/>
<organism evidence="1 2">
    <name type="scientific">Mycena maculata</name>
    <dbReference type="NCBI Taxonomy" id="230809"/>
    <lineage>
        <taxon>Eukaryota</taxon>
        <taxon>Fungi</taxon>
        <taxon>Dikarya</taxon>
        <taxon>Basidiomycota</taxon>
        <taxon>Agaricomycotina</taxon>
        <taxon>Agaricomycetes</taxon>
        <taxon>Agaricomycetidae</taxon>
        <taxon>Agaricales</taxon>
        <taxon>Marasmiineae</taxon>
        <taxon>Mycenaceae</taxon>
        <taxon>Mycena</taxon>
    </lineage>
</organism>
<evidence type="ECO:0000313" key="1">
    <source>
        <dbReference type="EMBL" id="KAJ7749840.1"/>
    </source>
</evidence>
<protein>
    <submittedName>
        <fullName evidence="1">Uncharacterized protein</fullName>
    </submittedName>
</protein>
<name>A0AAD7N7Z0_9AGAR</name>
<comment type="caution">
    <text evidence="1">The sequence shown here is derived from an EMBL/GenBank/DDBJ whole genome shotgun (WGS) entry which is preliminary data.</text>
</comment>
<reference evidence="1" key="1">
    <citation type="submission" date="2023-03" db="EMBL/GenBank/DDBJ databases">
        <title>Massive genome expansion in bonnet fungi (Mycena s.s.) driven by repeated elements and novel gene families across ecological guilds.</title>
        <authorList>
            <consortium name="Lawrence Berkeley National Laboratory"/>
            <person name="Harder C.B."/>
            <person name="Miyauchi S."/>
            <person name="Viragh M."/>
            <person name="Kuo A."/>
            <person name="Thoen E."/>
            <person name="Andreopoulos B."/>
            <person name="Lu D."/>
            <person name="Skrede I."/>
            <person name="Drula E."/>
            <person name="Henrissat B."/>
            <person name="Morin E."/>
            <person name="Kohler A."/>
            <person name="Barry K."/>
            <person name="LaButti K."/>
            <person name="Morin E."/>
            <person name="Salamov A."/>
            <person name="Lipzen A."/>
            <person name="Mereny Z."/>
            <person name="Hegedus B."/>
            <person name="Baldrian P."/>
            <person name="Stursova M."/>
            <person name="Weitz H."/>
            <person name="Taylor A."/>
            <person name="Grigoriev I.V."/>
            <person name="Nagy L.G."/>
            <person name="Martin F."/>
            <person name="Kauserud H."/>
        </authorList>
    </citation>
    <scope>NUCLEOTIDE SEQUENCE</scope>
    <source>
        <strain evidence="1">CBHHK188m</strain>
    </source>
</reference>
<evidence type="ECO:0000313" key="2">
    <source>
        <dbReference type="Proteomes" id="UP001215280"/>
    </source>
</evidence>